<accession>A0A380JCK5</accession>
<gene>
    <name evidence="10" type="primary">brnQ</name>
    <name evidence="10" type="ORF">NCTC11391_00617</name>
</gene>
<dbReference type="PANTHER" id="PTHR30588:SF0">
    <property type="entry name" value="BRANCHED-CHAIN AMINO ACID PERMEASE BRNQ"/>
    <property type="match status" value="1"/>
</dbReference>
<feature type="transmembrane region" description="Helical" evidence="9">
    <location>
        <begin position="148"/>
        <end position="169"/>
    </location>
</feature>
<evidence type="ECO:0000256" key="7">
    <source>
        <dbReference type="ARBA" id="ARBA00022989"/>
    </source>
</evidence>
<keyword evidence="7 9" id="KW-1133">Transmembrane helix</keyword>
<dbReference type="GO" id="GO:0015818">
    <property type="term" value="P:isoleucine transport"/>
    <property type="evidence" value="ECO:0007669"/>
    <property type="project" value="TreeGrafter"/>
</dbReference>
<dbReference type="NCBIfam" id="TIGR00796">
    <property type="entry name" value="livcs"/>
    <property type="match status" value="1"/>
</dbReference>
<proteinExistence type="inferred from homology"/>
<dbReference type="GO" id="GO:0005304">
    <property type="term" value="F:L-valine transmembrane transporter activity"/>
    <property type="evidence" value="ECO:0007669"/>
    <property type="project" value="TreeGrafter"/>
</dbReference>
<dbReference type="GO" id="GO:0015188">
    <property type="term" value="F:L-isoleucine transmembrane transporter activity"/>
    <property type="evidence" value="ECO:0007669"/>
    <property type="project" value="TreeGrafter"/>
</dbReference>
<evidence type="ECO:0000256" key="4">
    <source>
        <dbReference type="ARBA" id="ARBA00022475"/>
    </source>
</evidence>
<feature type="transmembrane region" description="Helical" evidence="9">
    <location>
        <begin position="331"/>
        <end position="350"/>
    </location>
</feature>
<dbReference type="InterPro" id="IPR004685">
    <property type="entry name" value="Brnchd-chn_aa_trnsp_Livcs"/>
</dbReference>
<comment type="similarity">
    <text evidence="2 9">Belongs to the branched chain amino acid transporter family.</text>
</comment>
<keyword evidence="8 9" id="KW-0472">Membrane</keyword>
<evidence type="ECO:0000313" key="10">
    <source>
        <dbReference type="EMBL" id="SUN35583.1"/>
    </source>
</evidence>
<dbReference type="PANTHER" id="PTHR30588">
    <property type="entry name" value="BRANCHED-CHAIN AMINO ACID TRANSPORT SYSTEM 2 CARRIER PROTEIN"/>
    <property type="match status" value="1"/>
</dbReference>
<dbReference type="Proteomes" id="UP000254082">
    <property type="component" value="Unassembled WGS sequence"/>
</dbReference>
<feature type="transmembrane region" description="Helical" evidence="9">
    <location>
        <begin position="389"/>
        <end position="415"/>
    </location>
</feature>
<dbReference type="Pfam" id="PF05525">
    <property type="entry name" value="Branch_AA_trans"/>
    <property type="match status" value="1"/>
</dbReference>
<keyword evidence="5 9" id="KW-0812">Transmembrane</keyword>
<dbReference type="RefSeq" id="WP_115324894.1">
    <property type="nucleotide sequence ID" value="NZ_UHFA01000002.1"/>
</dbReference>
<keyword evidence="3 9" id="KW-0813">Transport</keyword>
<dbReference type="AlphaFoldDB" id="A0A380JCK5"/>
<protein>
    <recommendedName>
        <fullName evidence="9">Branched-chain amino acid transport system carrier protein</fullName>
    </recommendedName>
</protein>
<evidence type="ECO:0000256" key="3">
    <source>
        <dbReference type="ARBA" id="ARBA00022448"/>
    </source>
</evidence>
<feature type="transmembrane region" description="Helical" evidence="9">
    <location>
        <begin position="297"/>
        <end position="319"/>
    </location>
</feature>
<comment type="function">
    <text evidence="9">Component of the transport system for branched-chain amino acids.</text>
</comment>
<sequence>MQKKSTYWTIGFMLFALFFGAGNLIFPAYLGIYSGTNLALAILGFCITGVSLPLLGVVAVAYSGKSDVESIARPASKAYALFFAIALYLTIGPFFAIPRTGAVSYEIGIKPFFGSGQVAHIIYGLVFFGLSYLIAVRPSKIADRIGKYLTPALLIFLGILILASFISPAGHIGAAHNASPAVSDSFKSLPFVTGLIQGYSTMDALASLSFAILVIDAAKGHGAKTANEVASLTLKSGIISAIILAAIYIFVARIGASSQSLFELSKGIFTQDSAPISDGGPVLIQSAAHYMGNLGQIVLGMAIFLACLTTATGLITACAEYFHKVFPKVSHIVWATAFTLIGIILYFGGLDQIIKWSIPVLYLLYPLTIVTVILIFLKKWIGYNPLVYKATLGFTAIAGLFDAFSTLSAQTQLFILPSALTNFFTKTLPLGSYNMGWISFAVIGLVVGLSLTGFKPLKNSENKTKPKEKSL</sequence>
<evidence type="ECO:0000256" key="8">
    <source>
        <dbReference type="ARBA" id="ARBA00023136"/>
    </source>
</evidence>
<dbReference type="EMBL" id="UHFA01000002">
    <property type="protein sequence ID" value="SUN35583.1"/>
    <property type="molecule type" value="Genomic_DNA"/>
</dbReference>
<dbReference type="GO" id="GO:0015190">
    <property type="term" value="F:L-leucine transmembrane transporter activity"/>
    <property type="evidence" value="ECO:0007669"/>
    <property type="project" value="TreeGrafter"/>
</dbReference>
<evidence type="ECO:0000256" key="2">
    <source>
        <dbReference type="ARBA" id="ARBA00008540"/>
    </source>
</evidence>
<evidence type="ECO:0000256" key="6">
    <source>
        <dbReference type="ARBA" id="ARBA00022970"/>
    </source>
</evidence>
<evidence type="ECO:0000256" key="5">
    <source>
        <dbReference type="ARBA" id="ARBA00022692"/>
    </source>
</evidence>
<keyword evidence="11" id="KW-1185">Reference proteome</keyword>
<evidence type="ECO:0000313" key="11">
    <source>
        <dbReference type="Proteomes" id="UP000254082"/>
    </source>
</evidence>
<feature type="transmembrane region" description="Helical" evidence="9">
    <location>
        <begin position="78"/>
        <end position="97"/>
    </location>
</feature>
<keyword evidence="6 9" id="KW-0029">Amino-acid transport</keyword>
<feature type="transmembrane region" description="Helical" evidence="9">
    <location>
        <begin position="189"/>
        <end position="215"/>
    </location>
</feature>
<dbReference type="OrthoDB" id="9783920at2"/>
<name>A0A380JCK5_STRDO</name>
<feature type="transmembrane region" description="Helical" evidence="9">
    <location>
        <begin position="117"/>
        <end position="136"/>
    </location>
</feature>
<feature type="transmembrane region" description="Helical" evidence="9">
    <location>
        <begin position="356"/>
        <end position="377"/>
    </location>
</feature>
<organism evidence="10 11">
    <name type="scientific">Streptococcus downei MFe28</name>
    <dbReference type="NCBI Taxonomy" id="764290"/>
    <lineage>
        <taxon>Bacteria</taxon>
        <taxon>Bacillati</taxon>
        <taxon>Bacillota</taxon>
        <taxon>Bacilli</taxon>
        <taxon>Lactobacillales</taxon>
        <taxon>Streptococcaceae</taxon>
        <taxon>Streptococcus</taxon>
    </lineage>
</organism>
<evidence type="ECO:0000256" key="9">
    <source>
        <dbReference type="RuleBase" id="RU362122"/>
    </source>
</evidence>
<feature type="transmembrane region" description="Helical" evidence="9">
    <location>
        <begin position="236"/>
        <end position="256"/>
    </location>
</feature>
<feature type="transmembrane region" description="Helical" evidence="9">
    <location>
        <begin position="38"/>
        <end position="62"/>
    </location>
</feature>
<dbReference type="GO" id="GO:0015820">
    <property type="term" value="P:L-leucine transport"/>
    <property type="evidence" value="ECO:0007669"/>
    <property type="project" value="TreeGrafter"/>
</dbReference>
<comment type="subcellular location">
    <subcellularLocation>
        <location evidence="1 9">Cell membrane</location>
        <topology evidence="1 9">Multi-pass membrane protein</topology>
    </subcellularLocation>
</comment>
<feature type="transmembrane region" description="Helical" evidence="9">
    <location>
        <begin position="7"/>
        <end position="32"/>
    </location>
</feature>
<evidence type="ECO:0000256" key="1">
    <source>
        <dbReference type="ARBA" id="ARBA00004651"/>
    </source>
</evidence>
<dbReference type="GO" id="GO:0005886">
    <property type="term" value="C:plasma membrane"/>
    <property type="evidence" value="ECO:0007669"/>
    <property type="project" value="UniProtKB-SubCell"/>
</dbReference>
<keyword evidence="4" id="KW-1003">Cell membrane</keyword>
<reference evidence="10 11" key="1">
    <citation type="submission" date="2018-06" db="EMBL/GenBank/DDBJ databases">
        <authorList>
            <consortium name="Pathogen Informatics"/>
            <person name="Doyle S."/>
        </authorList>
    </citation>
    <scope>NUCLEOTIDE SEQUENCE [LARGE SCALE GENOMIC DNA]</scope>
    <source>
        <strain evidence="11">NCTC 11391</strain>
    </source>
</reference>
<feature type="transmembrane region" description="Helical" evidence="9">
    <location>
        <begin position="435"/>
        <end position="454"/>
    </location>
</feature>